<keyword evidence="1" id="KW-0472">Membrane</keyword>
<dbReference type="AlphaFoldDB" id="A0A7X5VA28"/>
<reference evidence="2 3" key="1">
    <citation type="submission" date="2020-03" db="EMBL/GenBank/DDBJ databases">
        <title>Sequencing the genomes of 1000 actinobacteria strains.</title>
        <authorList>
            <person name="Klenk H.-P."/>
        </authorList>
    </citation>
    <scope>NUCLEOTIDE SEQUENCE [LARGE SCALE GENOMIC DNA]</scope>
    <source>
        <strain evidence="2 3">DSM 45490</strain>
    </source>
</reference>
<protein>
    <submittedName>
        <fullName evidence="2">Uncharacterized protein</fullName>
    </submittedName>
</protein>
<dbReference type="EMBL" id="JAASRO010000001">
    <property type="protein sequence ID" value="NIK57358.1"/>
    <property type="molecule type" value="Genomic_DNA"/>
</dbReference>
<feature type="transmembrane region" description="Helical" evidence="1">
    <location>
        <begin position="51"/>
        <end position="71"/>
    </location>
</feature>
<dbReference type="Proteomes" id="UP000555407">
    <property type="component" value="Unassembled WGS sequence"/>
</dbReference>
<evidence type="ECO:0000256" key="1">
    <source>
        <dbReference type="SAM" id="Phobius"/>
    </source>
</evidence>
<evidence type="ECO:0000313" key="3">
    <source>
        <dbReference type="Proteomes" id="UP000555407"/>
    </source>
</evidence>
<feature type="transmembrane region" description="Helical" evidence="1">
    <location>
        <begin position="21"/>
        <end position="39"/>
    </location>
</feature>
<keyword evidence="1" id="KW-1133">Transmembrane helix</keyword>
<sequence length="187" mass="20320">MNPPDRVSDSSDRVDLTKAPLFGWVLLILGGAFMLFLLYDLITHGLPATPGGWIFAVPGFALALILLYAGWSFRTDHRYVDASGLTHERHGKTLQSIAFASLTRISLQEGAAARQGNRTAARMLVLEGQSRDGGAPTRFAVSSGCPNIEALYRFLSPYLRANPGLLDEEARSFYNTQAPKHGVDAVS</sequence>
<evidence type="ECO:0000313" key="2">
    <source>
        <dbReference type="EMBL" id="NIK57358.1"/>
    </source>
</evidence>
<organism evidence="2 3">
    <name type="scientific">Kribbella shirazensis</name>
    <dbReference type="NCBI Taxonomy" id="1105143"/>
    <lineage>
        <taxon>Bacteria</taxon>
        <taxon>Bacillati</taxon>
        <taxon>Actinomycetota</taxon>
        <taxon>Actinomycetes</taxon>
        <taxon>Propionibacteriales</taxon>
        <taxon>Kribbellaceae</taxon>
        <taxon>Kribbella</taxon>
    </lineage>
</organism>
<gene>
    <name evidence="2" type="ORF">BJY22_003075</name>
</gene>
<dbReference type="RefSeq" id="WP_167207389.1">
    <property type="nucleotide sequence ID" value="NZ_JAASRO010000001.1"/>
</dbReference>
<comment type="caution">
    <text evidence="2">The sequence shown here is derived from an EMBL/GenBank/DDBJ whole genome shotgun (WGS) entry which is preliminary data.</text>
</comment>
<keyword evidence="1" id="KW-0812">Transmembrane</keyword>
<proteinExistence type="predicted"/>
<keyword evidence="3" id="KW-1185">Reference proteome</keyword>
<name>A0A7X5VA28_9ACTN</name>
<accession>A0A7X5VA28</accession>